<comment type="caution">
    <text evidence="1">The sequence shown here is derived from an EMBL/GenBank/DDBJ whole genome shotgun (WGS) entry which is preliminary data.</text>
</comment>
<reference evidence="1 2" key="1">
    <citation type="submission" date="2024-11" db="EMBL/GenBank/DDBJ databases">
        <title>Chromosome-level genome assembly of the freshwater bivalve Anodonta woodiana.</title>
        <authorList>
            <person name="Chen X."/>
        </authorList>
    </citation>
    <scope>NUCLEOTIDE SEQUENCE [LARGE SCALE GENOMIC DNA]</scope>
    <source>
        <strain evidence="1">MN2024</strain>
        <tissue evidence="1">Gills</tissue>
    </source>
</reference>
<gene>
    <name evidence="1" type="ORF">ACJMK2_031943</name>
</gene>
<organism evidence="1 2">
    <name type="scientific">Sinanodonta woodiana</name>
    <name type="common">Chinese pond mussel</name>
    <name type="synonym">Anodonta woodiana</name>
    <dbReference type="NCBI Taxonomy" id="1069815"/>
    <lineage>
        <taxon>Eukaryota</taxon>
        <taxon>Metazoa</taxon>
        <taxon>Spiralia</taxon>
        <taxon>Lophotrochozoa</taxon>
        <taxon>Mollusca</taxon>
        <taxon>Bivalvia</taxon>
        <taxon>Autobranchia</taxon>
        <taxon>Heteroconchia</taxon>
        <taxon>Palaeoheterodonta</taxon>
        <taxon>Unionida</taxon>
        <taxon>Unionoidea</taxon>
        <taxon>Unionidae</taxon>
        <taxon>Unioninae</taxon>
        <taxon>Sinanodonta</taxon>
    </lineage>
</organism>
<protein>
    <submittedName>
        <fullName evidence="1">Uncharacterized protein</fullName>
    </submittedName>
</protein>
<evidence type="ECO:0000313" key="1">
    <source>
        <dbReference type="EMBL" id="KAL3879656.1"/>
    </source>
</evidence>
<evidence type="ECO:0000313" key="2">
    <source>
        <dbReference type="Proteomes" id="UP001634394"/>
    </source>
</evidence>
<dbReference type="AlphaFoldDB" id="A0ABD3X235"/>
<keyword evidence="2" id="KW-1185">Reference proteome</keyword>
<accession>A0ABD3X235</accession>
<name>A0ABD3X235_SINWO</name>
<sequence>TTENKQEGIALKLLQHTGAEEEEGEILFEWEEISHLGFYLNRQAIYKCLQLE</sequence>
<feature type="non-terminal residue" evidence="1">
    <location>
        <position position="1"/>
    </location>
</feature>
<proteinExistence type="predicted"/>
<dbReference type="EMBL" id="JBJQND010000004">
    <property type="protein sequence ID" value="KAL3879656.1"/>
    <property type="molecule type" value="Genomic_DNA"/>
</dbReference>
<feature type="non-terminal residue" evidence="1">
    <location>
        <position position="52"/>
    </location>
</feature>
<dbReference type="Proteomes" id="UP001634394">
    <property type="component" value="Unassembled WGS sequence"/>
</dbReference>